<comment type="caution">
    <text evidence="1">The sequence shown here is derived from an EMBL/GenBank/DDBJ whole genome shotgun (WGS) entry which is preliminary data.</text>
</comment>
<evidence type="ECO:0000313" key="2">
    <source>
        <dbReference type="Proteomes" id="UP001240171"/>
    </source>
</evidence>
<reference evidence="1 2" key="1">
    <citation type="submission" date="2023-07" db="EMBL/GenBank/DDBJ databases">
        <title>Paenibacillus sp. JX-17 nov. isolated from soil.</title>
        <authorList>
            <person name="Wan Y."/>
            <person name="Liu B."/>
        </authorList>
    </citation>
    <scope>NUCLEOTIDE SEQUENCE [LARGE SCALE GENOMIC DNA]</scope>
    <source>
        <strain evidence="1 2">JX-17</strain>
    </source>
</reference>
<dbReference type="Proteomes" id="UP001240171">
    <property type="component" value="Unassembled WGS sequence"/>
</dbReference>
<dbReference type="EMBL" id="JAUQTB010000016">
    <property type="protein sequence ID" value="MDO7908469.1"/>
    <property type="molecule type" value="Genomic_DNA"/>
</dbReference>
<dbReference type="RefSeq" id="WP_305025689.1">
    <property type="nucleotide sequence ID" value="NZ_JAUQTB010000016.1"/>
</dbReference>
<name>A0ABT9CIN0_9BACL</name>
<accession>A0ABT9CIN0</accession>
<keyword evidence="2" id="KW-1185">Reference proteome</keyword>
<sequence length="81" mass="9041">MNFQWIKSNSRSCCVAGVVNRMLLQNLSLDEAIDKTLQTGRQAVNVHLIPVHELESIRSAAIELQKRVEETRRAVPADGGQ</sequence>
<gene>
    <name evidence="1" type="ORF">Q5741_18880</name>
</gene>
<organism evidence="1 2">
    <name type="scientific">Paenibacillus lacisoli</name>
    <dbReference type="NCBI Taxonomy" id="3064525"/>
    <lineage>
        <taxon>Bacteria</taxon>
        <taxon>Bacillati</taxon>
        <taxon>Bacillota</taxon>
        <taxon>Bacilli</taxon>
        <taxon>Bacillales</taxon>
        <taxon>Paenibacillaceae</taxon>
        <taxon>Paenibacillus</taxon>
    </lineage>
</organism>
<protein>
    <submittedName>
        <fullName evidence="1">Uncharacterized protein</fullName>
    </submittedName>
</protein>
<proteinExistence type="predicted"/>
<evidence type="ECO:0000313" key="1">
    <source>
        <dbReference type="EMBL" id="MDO7908469.1"/>
    </source>
</evidence>